<evidence type="ECO:0000256" key="1">
    <source>
        <dbReference type="ARBA" id="ARBA00009768"/>
    </source>
</evidence>
<dbReference type="CDD" id="cd00200">
    <property type="entry name" value="WD40"/>
    <property type="match status" value="1"/>
</dbReference>
<evidence type="ECO:0000313" key="7">
    <source>
        <dbReference type="Proteomes" id="UP001626550"/>
    </source>
</evidence>
<feature type="repeat" description="WD" evidence="5">
    <location>
        <begin position="195"/>
        <end position="237"/>
    </location>
</feature>
<dbReference type="PROSITE" id="PS50294">
    <property type="entry name" value="WD_REPEATS_REGION"/>
    <property type="match status" value="5"/>
</dbReference>
<dbReference type="Proteomes" id="UP001626550">
    <property type="component" value="Unassembled WGS sequence"/>
</dbReference>
<dbReference type="InterPro" id="IPR001632">
    <property type="entry name" value="WD40_G-protein_beta-like"/>
</dbReference>
<evidence type="ECO:0000256" key="4">
    <source>
        <dbReference type="ARBA" id="ARBA00023224"/>
    </source>
</evidence>
<proteinExistence type="inferred from homology"/>
<dbReference type="SUPFAM" id="SSF50978">
    <property type="entry name" value="WD40 repeat-like"/>
    <property type="match status" value="1"/>
</dbReference>
<evidence type="ECO:0000256" key="5">
    <source>
        <dbReference type="PROSITE-ProRule" id="PRU00221"/>
    </source>
</evidence>
<dbReference type="InterPro" id="IPR036322">
    <property type="entry name" value="WD40_repeat_dom_sf"/>
</dbReference>
<feature type="repeat" description="WD" evidence="5">
    <location>
        <begin position="67"/>
        <end position="108"/>
    </location>
</feature>
<feature type="repeat" description="WD" evidence="5">
    <location>
        <begin position="325"/>
        <end position="360"/>
    </location>
</feature>
<protein>
    <submittedName>
        <fullName evidence="6">Guanine nucleotide-binding protein subunit beta 1</fullName>
    </submittedName>
</protein>
<comment type="similarity">
    <text evidence="1">Belongs to the WD repeat G protein beta family.</text>
</comment>
<dbReference type="PRINTS" id="PR00319">
    <property type="entry name" value="GPROTEINB"/>
</dbReference>
<dbReference type="InterPro" id="IPR020472">
    <property type="entry name" value="WD40_PAC1"/>
</dbReference>
<dbReference type="InterPro" id="IPR015943">
    <property type="entry name" value="WD40/YVTN_repeat-like_dom_sf"/>
</dbReference>
<dbReference type="PIRSF" id="PIRSF002394">
    <property type="entry name" value="GN-bd_beta"/>
    <property type="match status" value="1"/>
</dbReference>
<keyword evidence="7" id="KW-1185">Reference proteome</keyword>
<dbReference type="PRINTS" id="PR00320">
    <property type="entry name" value="GPROTEINBRPT"/>
</dbReference>
<keyword evidence="2 5" id="KW-0853">WD repeat</keyword>
<dbReference type="InterPro" id="IPR001680">
    <property type="entry name" value="WD40_rpt"/>
</dbReference>
<dbReference type="InterPro" id="IPR016346">
    <property type="entry name" value="G-protein_beta_1-5"/>
</dbReference>
<organism evidence="6 7">
    <name type="scientific">Cichlidogyrus casuarinus</name>
    <dbReference type="NCBI Taxonomy" id="1844966"/>
    <lineage>
        <taxon>Eukaryota</taxon>
        <taxon>Metazoa</taxon>
        <taxon>Spiralia</taxon>
        <taxon>Lophotrochozoa</taxon>
        <taxon>Platyhelminthes</taxon>
        <taxon>Monogenea</taxon>
        <taxon>Monopisthocotylea</taxon>
        <taxon>Dactylogyridea</taxon>
        <taxon>Ancyrocephalidae</taxon>
        <taxon>Cichlidogyrus</taxon>
    </lineage>
</organism>
<dbReference type="EMBL" id="JBJKFK010000298">
    <property type="protein sequence ID" value="KAL3318019.1"/>
    <property type="molecule type" value="Genomic_DNA"/>
</dbReference>
<dbReference type="PANTHER" id="PTHR19850">
    <property type="entry name" value="GUANINE NUCLEOTIDE-BINDING PROTEIN BETA G PROTEIN BETA"/>
    <property type="match status" value="1"/>
</dbReference>
<dbReference type="SMART" id="SM00320">
    <property type="entry name" value="WD40"/>
    <property type="match status" value="7"/>
</dbReference>
<dbReference type="InterPro" id="IPR019775">
    <property type="entry name" value="WD40_repeat_CS"/>
</dbReference>
<keyword evidence="3" id="KW-0677">Repeat</keyword>
<accession>A0ABD2QET0</accession>
<keyword evidence="4" id="KW-0807">Transducer</keyword>
<evidence type="ECO:0000313" key="6">
    <source>
        <dbReference type="EMBL" id="KAL3318019.1"/>
    </source>
</evidence>
<dbReference type="GO" id="GO:0007165">
    <property type="term" value="P:signal transduction"/>
    <property type="evidence" value="ECO:0007669"/>
    <property type="project" value="UniProtKB-KW"/>
</dbReference>
<dbReference type="PROSITE" id="PS50082">
    <property type="entry name" value="WD_REPEATS_2"/>
    <property type="match status" value="5"/>
</dbReference>
<evidence type="ECO:0000256" key="3">
    <source>
        <dbReference type="ARBA" id="ARBA00022737"/>
    </source>
</evidence>
<evidence type="ECO:0000256" key="2">
    <source>
        <dbReference type="ARBA" id="ARBA00022574"/>
    </source>
</evidence>
<dbReference type="Gene3D" id="2.130.10.10">
    <property type="entry name" value="YVTN repeat-like/Quinoprotein amine dehydrogenase"/>
    <property type="match status" value="1"/>
</dbReference>
<dbReference type="Pfam" id="PF25391">
    <property type="entry name" value="WD40_Gbeta"/>
    <property type="match status" value="1"/>
</dbReference>
<name>A0ABD2QET0_9PLAT</name>
<sequence>MDFGSPAAKKDDDDMRCEKEHKLLKEIAALKLRLKDERKKVADTDFYKKTEKIEELGRLKFKNRKHLRGHLTKVTDIQWARNSHLMVSAAQDGKLIVWETETANKLHMIQLSTAWVMSCAFAPSHNFVASGGLDNNISIFNLNKPENQLQKNISGHGGYVGCLRYLADDSRLLSSSGDKSTALWDTETGQITQRFLGHENDVTAIATPKSEWNNFVSVSSDKTCRMWDIRTGMCTQYFDGHEQDVNGVEFFPCSAYAFATSSDDGSCRLWDIRADQAIAVYVDEYITCGSTSVTLSKSGRLLIGGYDDFNCHVWDLLREERVSIMSAHDGRVSAASVSDDGRAVATASWDTTCLIWTAKS</sequence>
<comment type="caution">
    <text evidence="6">The sequence shown here is derived from an EMBL/GenBank/DDBJ whole genome shotgun (WGS) entry which is preliminary data.</text>
</comment>
<gene>
    <name evidence="6" type="primary">GPB1</name>
    <name evidence="6" type="ORF">Ciccas_003322</name>
</gene>
<feature type="repeat" description="WD" evidence="5">
    <location>
        <begin position="238"/>
        <end position="280"/>
    </location>
</feature>
<dbReference type="PROSITE" id="PS00678">
    <property type="entry name" value="WD_REPEATS_1"/>
    <property type="match status" value="2"/>
</dbReference>
<reference evidence="6 7" key="1">
    <citation type="submission" date="2024-11" db="EMBL/GenBank/DDBJ databases">
        <title>Adaptive evolution of stress response genes in parasites aligns with host niche diversity.</title>
        <authorList>
            <person name="Hahn C."/>
            <person name="Resl P."/>
        </authorList>
    </citation>
    <scope>NUCLEOTIDE SEQUENCE [LARGE SCALE GENOMIC DNA]</scope>
    <source>
        <strain evidence="6">EGGRZ-B1_66</strain>
        <tissue evidence="6">Body</tissue>
    </source>
</reference>
<feature type="repeat" description="WD" evidence="5">
    <location>
        <begin position="153"/>
        <end position="194"/>
    </location>
</feature>
<dbReference type="AlphaFoldDB" id="A0ABD2QET0"/>